<comment type="cofactor">
    <cofactor evidence="1">
        <name>FAD</name>
        <dbReference type="ChEBI" id="CHEBI:57692"/>
    </cofactor>
</comment>
<dbReference type="Gene3D" id="1.10.579.10">
    <property type="entry name" value="DNA Cyclobutane Dipyrimidine Photolyase, subunit A, domain 3"/>
    <property type="match status" value="1"/>
</dbReference>
<dbReference type="AlphaFoldDB" id="A0A644TT73"/>
<dbReference type="InterPro" id="IPR002081">
    <property type="entry name" value="Cryptochrome/DNA_photolyase_1"/>
</dbReference>
<evidence type="ECO:0000256" key="3">
    <source>
        <dbReference type="ARBA" id="ARBA00022827"/>
    </source>
</evidence>
<dbReference type="InterPro" id="IPR006050">
    <property type="entry name" value="DNA_photolyase_N"/>
</dbReference>
<organism evidence="6">
    <name type="scientific">bioreactor metagenome</name>
    <dbReference type="NCBI Taxonomy" id="1076179"/>
    <lineage>
        <taxon>unclassified sequences</taxon>
        <taxon>metagenomes</taxon>
        <taxon>ecological metagenomes</taxon>
    </lineage>
</organism>
<evidence type="ECO:0000313" key="6">
    <source>
        <dbReference type="EMBL" id="MPL70196.1"/>
    </source>
</evidence>
<dbReference type="Pfam" id="PF03441">
    <property type="entry name" value="FAD_binding_7"/>
    <property type="match status" value="1"/>
</dbReference>
<evidence type="ECO:0000256" key="1">
    <source>
        <dbReference type="ARBA" id="ARBA00001974"/>
    </source>
</evidence>
<dbReference type="InterPro" id="IPR018394">
    <property type="entry name" value="DNA_photolyase_1_CS_C"/>
</dbReference>
<gene>
    <name evidence="6" type="primary">phrA_2</name>
    <name evidence="6" type="ORF">SDC9_15949</name>
</gene>
<dbReference type="Gene3D" id="1.25.40.80">
    <property type="match status" value="1"/>
</dbReference>
<dbReference type="InterPro" id="IPR005101">
    <property type="entry name" value="Cryptochr/Photolyase_FAD-bd"/>
</dbReference>
<keyword evidence="6" id="KW-0456">Lyase</keyword>
<dbReference type="PANTHER" id="PTHR11455:SF9">
    <property type="entry name" value="CRYPTOCHROME CIRCADIAN CLOCK 5 ISOFORM X1"/>
    <property type="match status" value="1"/>
</dbReference>
<dbReference type="SUPFAM" id="SSF48173">
    <property type="entry name" value="Cryptochrome/photolyase FAD-binding domain"/>
    <property type="match status" value="1"/>
</dbReference>
<dbReference type="SUPFAM" id="SSF52425">
    <property type="entry name" value="Cryptochrome/photolyase, N-terminal domain"/>
    <property type="match status" value="1"/>
</dbReference>
<dbReference type="Gene3D" id="3.40.50.620">
    <property type="entry name" value="HUPs"/>
    <property type="match status" value="1"/>
</dbReference>
<dbReference type="EMBL" id="VSSQ01000051">
    <property type="protein sequence ID" value="MPL70196.1"/>
    <property type="molecule type" value="Genomic_DNA"/>
</dbReference>
<proteinExistence type="predicted"/>
<dbReference type="GO" id="GO:0003677">
    <property type="term" value="F:DNA binding"/>
    <property type="evidence" value="ECO:0007669"/>
    <property type="project" value="TreeGrafter"/>
</dbReference>
<evidence type="ECO:0000259" key="5">
    <source>
        <dbReference type="PROSITE" id="PS51645"/>
    </source>
</evidence>
<evidence type="ECO:0000256" key="2">
    <source>
        <dbReference type="ARBA" id="ARBA00022630"/>
    </source>
</evidence>
<accession>A0A644TT73</accession>
<name>A0A644TT73_9ZZZZ</name>
<evidence type="ECO:0000256" key="4">
    <source>
        <dbReference type="ARBA" id="ARBA00022991"/>
    </source>
</evidence>
<dbReference type="EC" id="4.1.99.3" evidence="6"/>
<dbReference type="PROSITE" id="PS51645">
    <property type="entry name" value="PHR_CRY_ALPHA_BETA"/>
    <property type="match status" value="1"/>
</dbReference>
<dbReference type="GO" id="GO:0006950">
    <property type="term" value="P:response to stress"/>
    <property type="evidence" value="ECO:0007669"/>
    <property type="project" value="UniProtKB-ARBA"/>
</dbReference>
<feature type="domain" description="Photolyase/cryptochrome alpha/beta" evidence="5">
    <location>
        <begin position="10"/>
        <end position="141"/>
    </location>
</feature>
<dbReference type="PANTHER" id="PTHR11455">
    <property type="entry name" value="CRYPTOCHROME"/>
    <property type="match status" value="1"/>
</dbReference>
<dbReference type="GO" id="GO:0003904">
    <property type="term" value="F:deoxyribodipyrimidine photo-lyase activity"/>
    <property type="evidence" value="ECO:0007669"/>
    <property type="project" value="UniProtKB-EC"/>
</dbReference>
<reference evidence="6" key="1">
    <citation type="submission" date="2019-08" db="EMBL/GenBank/DDBJ databases">
        <authorList>
            <person name="Kucharzyk K."/>
            <person name="Murdoch R.W."/>
            <person name="Higgins S."/>
            <person name="Loffler F."/>
        </authorList>
    </citation>
    <scope>NUCLEOTIDE SEQUENCE</scope>
</reference>
<protein>
    <submittedName>
        <fullName evidence="6">Deoxyribodipyrimidine photo-lyase</fullName>
        <ecNumber evidence="6">4.1.99.3</ecNumber>
    </submittedName>
</protein>
<dbReference type="GO" id="GO:0071949">
    <property type="term" value="F:FAD binding"/>
    <property type="evidence" value="ECO:0007669"/>
    <property type="project" value="TreeGrafter"/>
</dbReference>
<dbReference type="InterPro" id="IPR036134">
    <property type="entry name" value="Crypto/Photolyase_FAD-like_sf"/>
</dbReference>
<dbReference type="GO" id="GO:0006139">
    <property type="term" value="P:nucleobase-containing compound metabolic process"/>
    <property type="evidence" value="ECO:0007669"/>
    <property type="project" value="UniProtKB-ARBA"/>
</dbReference>
<dbReference type="InterPro" id="IPR014729">
    <property type="entry name" value="Rossmann-like_a/b/a_fold"/>
</dbReference>
<keyword evidence="4" id="KW-0157">Chromophore</keyword>
<dbReference type="Pfam" id="PF00875">
    <property type="entry name" value="DNA_photolyase"/>
    <property type="match status" value="1"/>
</dbReference>
<keyword evidence="2" id="KW-0285">Flavoprotein</keyword>
<keyword evidence="3" id="KW-0274">FAD</keyword>
<dbReference type="PRINTS" id="PR00147">
    <property type="entry name" value="DNAPHOTLYASE"/>
</dbReference>
<dbReference type="PROSITE" id="PS00394">
    <property type="entry name" value="DNA_PHOTOLYASES_1_1"/>
    <property type="match status" value="1"/>
</dbReference>
<dbReference type="InterPro" id="IPR036155">
    <property type="entry name" value="Crypto/Photolyase_N_sf"/>
</dbReference>
<dbReference type="PROSITE" id="PS00691">
    <property type="entry name" value="DNA_PHOTOLYASES_1_2"/>
    <property type="match status" value="1"/>
</dbReference>
<comment type="caution">
    <text evidence="6">The sequence shown here is derived from an EMBL/GenBank/DDBJ whole genome shotgun (WGS) entry which is preliminary data.</text>
</comment>
<sequence>MEGKNNMKQKVNIFWFRRDLRLDDNNGLYKALNSSNKVLPIFIFDTEILKQFTDIYDKRVNFIFQTLEDLNAKLKRDYKTNIQYFYGKPIDIFKSLNETYIIDSIFFNLDYEPYAIKRDKEIEEYFNGKNIKVFSFKDSFIFHKEDILKSDNKPYTVYTPYSKIWIERFNNINLEYYASEEYLHNLLPKEDNNFKIEHIGYKACGDIFHTYQIDEDIIINYENTRDKPYLENGVSRIGVELRFGRISIRKLARIANKLSLTYLKELIWREFFMQILYHFPYVENSCFKPKYNRIRWDNNEELFEIWCQGKTGYPIVDAGMRELNSTGFMHNRVRMITASFLTKHLLIDWRWGELYFANKLMDYELSSNNGNWQWVAGCGCDAAPYFRILNPITQQEKFDPNFQYIRKWVEEFGTKDYPKPIIDHSFARNRTLSRFKKDLQDE</sequence>
<dbReference type="GO" id="GO:0009416">
    <property type="term" value="P:response to light stimulus"/>
    <property type="evidence" value="ECO:0007669"/>
    <property type="project" value="TreeGrafter"/>
</dbReference>